<organism evidence="1">
    <name type="scientific">Micromonas pusilla</name>
    <name type="common">Picoplanktonic green alga</name>
    <name type="synonym">Chromulina pusilla</name>
    <dbReference type="NCBI Taxonomy" id="38833"/>
    <lineage>
        <taxon>Eukaryota</taxon>
        <taxon>Viridiplantae</taxon>
        <taxon>Chlorophyta</taxon>
        <taxon>Mamiellophyceae</taxon>
        <taxon>Mamiellales</taxon>
        <taxon>Mamiellaceae</taxon>
        <taxon>Micromonas</taxon>
    </lineage>
</organism>
<gene>
    <name evidence="1" type="ORF">MSP1404_LOCUS12415</name>
</gene>
<evidence type="ECO:0000313" key="1">
    <source>
        <dbReference type="EMBL" id="CAD8595010.1"/>
    </source>
</evidence>
<proteinExistence type="predicted"/>
<dbReference type="EMBL" id="HBEV01015917">
    <property type="protein sequence ID" value="CAD8595010.1"/>
    <property type="molecule type" value="Transcribed_RNA"/>
</dbReference>
<reference evidence="1" key="1">
    <citation type="submission" date="2021-01" db="EMBL/GenBank/DDBJ databases">
        <authorList>
            <person name="Corre E."/>
            <person name="Pelletier E."/>
            <person name="Niang G."/>
            <person name="Scheremetjew M."/>
            <person name="Finn R."/>
            <person name="Kale V."/>
            <person name="Holt S."/>
            <person name="Cochrane G."/>
            <person name="Meng A."/>
            <person name="Brown T."/>
            <person name="Cohen L."/>
        </authorList>
    </citation>
    <scope>NUCLEOTIDE SEQUENCE</scope>
    <source>
        <strain evidence="1">CCMP494</strain>
    </source>
</reference>
<accession>A0A7S0KZK9</accession>
<name>A0A7S0KZK9_MICPS</name>
<sequence>MAAVASLAIATVPSVTYSRRSSSSALSRVAFRRAPRLACRASSDEDDNTPGNSDQGIFMRQITPEEKDAEVKWLGGMLKLWLDDEWSLQEPHKELGLRAAEKCTSMRLEGCEDMGSLVMGVAADLIEFDFSDTFVNAFEVANKCSEILMMREGYEVCCINKDDMSRQARYEEMVANGEV</sequence>
<dbReference type="PANTHER" id="PTHR36776:SF1">
    <property type="entry name" value="EXPRESSED PROTEIN"/>
    <property type="match status" value="1"/>
</dbReference>
<dbReference type="PANTHER" id="PTHR36776">
    <property type="entry name" value="EXPRESSED PROTEIN"/>
    <property type="match status" value="1"/>
</dbReference>
<protein>
    <submittedName>
        <fullName evidence="1">Uncharacterized protein</fullName>
    </submittedName>
</protein>
<dbReference type="AlphaFoldDB" id="A0A7S0KZK9"/>